<dbReference type="PANTHER" id="PTHR11319">
    <property type="entry name" value="G PROTEIN-COUPLED RECEPTOR-RELATED"/>
    <property type="match status" value="1"/>
</dbReference>
<name>A0AA87NLF8_TREMD</name>
<evidence type="ECO:0000256" key="3">
    <source>
        <dbReference type="ARBA" id="ARBA00004613"/>
    </source>
</evidence>
<dbReference type="InterPro" id="IPR011050">
    <property type="entry name" value="Pectin_lyase_fold/virulence"/>
</dbReference>
<evidence type="ECO:0000256" key="6">
    <source>
        <dbReference type="ARBA" id="ARBA00023136"/>
    </source>
</evidence>
<comment type="caution">
    <text evidence="8">The sequence shown here is derived from an EMBL/GenBank/DDBJ whole genome shotgun (WGS) entry which is preliminary data.</text>
</comment>
<dbReference type="NCBIfam" id="TIGR01376">
    <property type="entry name" value="POMP_repeat"/>
    <property type="match status" value="1"/>
</dbReference>
<comment type="subcellular location">
    <subcellularLocation>
        <location evidence="1">Cell envelope</location>
    </subcellularLocation>
    <subcellularLocation>
        <location evidence="2">Cell outer membrane</location>
    </subcellularLocation>
    <subcellularLocation>
        <location evidence="3">Secreted</location>
    </subcellularLocation>
</comment>
<organism evidence="8 9">
    <name type="scientific">Treponema medium ATCC 700293</name>
    <dbReference type="NCBI Taxonomy" id="1125700"/>
    <lineage>
        <taxon>Bacteria</taxon>
        <taxon>Pseudomonadati</taxon>
        <taxon>Spirochaetota</taxon>
        <taxon>Spirochaetia</taxon>
        <taxon>Spirochaetales</taxon>
        <taxon>Treponemataceae</taxon>
        <taxon>Treponema</taxon>
    </lineage>
</organism>
<dbReference type="Proteomes" id="UP000014634">
    <property type="component" value="Unassembled WGS sequence"/>
</dbReference>
<dbReference type="InterPro" id="IPR012332">
    <property type="entry name" value="Autotransporter_pectin_lyase_C"/>
</dbReference>
<keyword evidence="7" id="KW-0998">Cell outer membrane</keyword>
<evidence type="ECO:0000256" key="5">
    <source>
        <dbReference type="ARBA" id="ARBA00022729"/>
    </source>
</evidence>
<keyword evidence="4" id="KW-0964">Secreted</keyword>
<dbReference type="InterPro" id="IPR003368">
    <property type="entry name" value="POMP_repeat"/>
</dbReference>
<accession>A0AA87NLF8</accession>
<keyword evidence="6" id="KW-0472">Membrane</keyword>
<evidence type="ECO:0000313" key="8">
    <source>
        <dbReference type="EMBL" id="EPF28400.1"/>
    </source>
</evidence>
<dbReference type="SMART" id="SM00710">
    <property type="entry name" value="PbH1"/>
    <property type="match status" value="20"/>
</dbReference>
<reference evidence="8 9" key="1">
    <citation type="submission" date="2013-04" db="EMBL/GenBank/DDBJ databases">
        <title>The Genome Sequence of Treponema medium ATCC 700293.</title>
        <authorList>
            <consortium name="The Broad Institute Genomics Platform"/>
            <person name="Earl A."/>
            <person name="Ward D."/>
            <person name="Feldgarden M."/>
            <person name="Gevers D."/>
            <person name="Leonetti C."/>
            <person name="Blanton J.M."/>
            <person name="Dewhirst F.E."/>
            <person name="Izard J."/>
            <person name="Walker B."/>
            <person name="Young S."/>
            <person name="Zeng Q."/>
            <person name="Gargeya S."/>
            <person name="Fitzgerald M."/>
            <person name="Haas B."/>
            <person name="Abouelleil A."/>
            <person name="Allen A.W."/>
            <person name="Alvarado L."/>
            <person name="Arachchi H.M."/>
            <person name="Berlin A.M."/>
            <person name="Chapman S.B."/>
            <person name="Gainer-Dewar J."/>
            <person name="Goldberg J."/>
            <person name="Griggs A."/>
            <person name="Gujja S."/>
            <person name="Hansen M."/>
            <person name="Howarth C."/>
            <person name="Imamovic A."/>
            <person name="Ireland A."/>
            <person name="Larimer J."/>
            <person name="McCowan C."/>
            <person name="Murphy C."/>
            <person name="Pearson M."/>
            <person name="Poon T.W."/>
            <person name="Priest M."/>
            <person name="Roberts A."/>
            <person name="Saif S."/>
            <person name="Shea T."/>
            <person name="Sisk P."/>
            <person name="Sykes S."/>
            <person name="Wortman J."/>
            <person name="Nusbaum C."/>
            <person name="Birren B."/>
        </authorList>
    </citation>
    <scope>NUCLEOTIDE SEQUENCE [LARGE SCALE GENOMIC DNA]</scope>
    <source>
        <strain evidence="8 9">ATCC 700293</strain>
    </source>
</reference>
<gene>
    <name evidence="8" type="ORF">HMPREF9195_01609</name>
</gene>
<evidence type="ECO:0000256" key="1">
    <source>
        <dbReference type="ARBA" id="ARBA00004196"/>
    </source>
</evidence>
<dbReference type="SUPFAM" id="SSF51126">
    <property type="entry name" value="Pectin lyase-like"/>
    <property type="match status" value="3"/>
</dbReference>
<protein>
    <submittedName>
        <fullName evidence="8">Polymorphic outer membrane protein</fullName>
    </submittedName>
</protein>
<dbReference type="RefSeq" id="WP_016523546.1">
    <property type="nucleotide sequence ID" value="NZ_KE332517.1"/>
</dbReference>
<keyword evidence="5" id="KW-0732">Signal</keyword>
<dbReference type="GO" id="GO:0009279">
    <property type="term" value="C:cell outer membrane"/>
    <property type="evidence" value="ECO:0007669"/>
    <property type="project" value="UniProtKB-SubCell"/>
</dbReference>
<dbReference type="EMBL" id="ATFE01000012">
    <property type="protein sequence ID" value="EPF28400.1"/>
    <property type="molecule type" value="Genomic_DNA"/>
</dbReference>
<sequence>MRKFCTIITGIFLTLLFTTCQQFKDNMEDYLSYWSTEVASTNFTIETPYINMEGTPYISSANDAKVTIKLRNPKRLILKMPPLSDKVIRFSGLSPQPQHGTAKDYTLEQTAPDTLTLTYHKDFLEKHEWGTGDIGADITFIANDSRVFDKRFSVKLKVNTPPALEYKGKGKTQVGSEWYYVLLFRVKDMDTMIGGQRLHKDIKTLNVTVNGGTPGDIPLTFNSSNTDFATGGNLLAASAVQKINPADEDLSSDAWVLRLKTDVKVDGPATSYAVSVKDELGFSSEVIKISTDKTKLPDVKLLDGVTPITGTTESAPFSFPGMDGKALTATAHSGAGITGAIYKHDGSSWNEIRSVSGTTPVTVNLPALDSSENEAFYKITLKASLTGYADSDEKEFFVKLLRQELPVLKLKQDFGTTAKNISAATKGYVTEDIIPDVSSYTAASPLAIYNLNGNAQFLLTPRTGSTATVKYTLDGGTEQTPSGGAITVTTSGVHILNVWAVKDGVEGYKTTLYIKVIKAVTTYRELKNVVQNAPAGDEIGINIGSDLTALDNPEITVSDGKKLTLRPNSGHSSHTIDAAENGRIFNIRGGTELILEDIQLLYGRVNGGNGGAAYVENGGVLALKGKTVITPSTAQDVNTPGENDVYLAAGASIKIDSALTSTEPIVARITPESYSESTQVLTGTTPFSNGEHDKFTVTQNSDPEYVWAIKNDGNLEKISKTINANASSDAWRKLRKLVRIAPARTVITIDGEIKATNDSGNSGEIVIDKNLTIQGKTGAASDILDANSNHIGTPHRIFKVSSHEMLTLKELTLKNGYAGNGSAGKLGTKGGGILLENGSVSLSNVIVSGCKASTNSSWHGAGIYVKSGAIIMENSTLSANVASAYGGGIYVNENGWLTMRGSNAITGCSAGSGGAICVSGATVNITGCTITGNTAPNGNGGGIYTKKTDSKASTITIKDGAIIGGTDAGEANKATGIGPDNGLGGGIYIGEGCSLKVQSGAQVIGNEATQNGGGIYLNKIDAHGEMSSGEIRNNKAGNGGGVYIAGGTGVTEHASFTLKGGTIIANTATDSGGGVEAFGGGIFTMEGGTIENNTAHNHGGGVQVLSGTMNMTGGNIESNTANKVNDNEKGGGGVALGINNGPALLDMSGGTISRNTIGRPGKGAGIQVWDGTDAVTVKMSGTARIDANNDVYLKDGRKITVDGQLNPLGGVAACITPENYNTTTQVLAGSITDGTPQNYTKFTVTPKEDSGNTYYWEVDNQGKLMRIVDGVKYPYKAWKALKDVVSVAGTDPITINGSIQATDDADNQGPININDNITIKGKNGRDTDILDAGKKGGRIFSIPDGSNNKLNLEKLTLKGGSVNGNDGAAIIVGRSGDAKLFDCIIEDCEALNGGAIAIWSNGKATLTNTDIKNCSAKFFFSPTTGGKGGAIYAEGGTVIMTNCTLTGNTAEKNGGAIAAQKDTTPSAASPNVTILGGTIGGTAALDANKASKSGTDGGSGGGIYINNSTLKLQNNAKVIGNTASVRGGGIYVGGTDANFTMESGEISSNTVTITESAEIQGGGVCVIDGAKFEMKGGSIKSNTVIAAAADNAKARGGGVCVSGSGSTFIMKDGNPEIINNEVTKADGSNSSMKITTIGGGICVWDNAKFEMQQGTISGNKALTGSGIRYFTGAGGGVCVGGKGNASGAGYTNDTAEFKMSGGTISKNEASSSGGGVAVMSRAQFTMTNGTIGGSEADKNTSKQRGGGVAVLHGTFEMQNGTVSYNQATTDSGGAGGGVYGMNFYSNTGSIIIKGSSSISNNTAMYQGALAGGGIAACYKLTIEGAVKIMNNKAPQGFGGGIACSQDAQVELKGCTVKGNTAKELQYGHGVYISYFYNTSRYFKMSGDTKIHKDNNVALGGDNSSDHAFITVTEHLSVNDPNYYPSLTMNPASGYSSNRVVVKPGGSYMLQASDISKFKVTPGGTPQKNWKIVLEGGVGKLKTDP</sequence>
<evidence type="ECO:0000256" key="7">
    <source>
        <dbReference type="ARBA" id="ARBA00023237"/>
    </source>
</evidence>
<dbReference type="Gene3D" id="2.160.20.20">
    <property type="match status" value="1"/>
</dbReference>
<evidence type="ECO:0000313" key="9">
    <source>
        <dbReference type="Proteomes" id="UP000014634"/>
    </source>
</evidence>
<proteinExistence type="predicted"/>
<evidence type="ECO:0000256" key="4">
    <source>
        <dbReference type="ARBA" id="ARBA00022525"/>
    </source>
</evidence>
<evidence type="ECO:0000256" key="2">
    <source>
        <dbReference type="ARBA" id="ARBA00004442"/>
    </source>
</evidence>
<dbReference type="PANTHER" id="PTHR11319:SF35">
    <property type="entry name" value="OUTER MEMBRANE PROTEIN PMPC-RELATED"/>
    <property type="match status" value="1"/>
</dbReference>
<dbReference type="GO" id="GO:0005576">
    <property type="term" value="C:extracellular region"/>
    <property type="evidence" value="ECO:0007669"/>
    <property type="project" value="UniProtKB-SubCell"/>
</dbReference>
<dbReference type="InterPro" id="IPR006626">
    <property type="entry name" value="PbH1"/>
</dbReference>